<dbReference type="Proteomes" id="UP000243232">
    <property type="component" value="Chromosome I"/>
</dbReference>
<dbReference type="OrthoDB" id="7022011at2"/>
<dbReference type="RefSeq" id="WP_090197674.1">
    <property type="nucleotide sequence ID" value="NZ_LT629785.1"/>
</dbReference>
<evidence type="ECO:0008006" key="4">
    <source>
        <dbReference type="Google" id="ProtNLM"/>
    </source>
</evidence>
<dbReference type="EMBL" id="LT629785">
    <property type="protein sequence ID" value="SDU34684.1"/>
    <property type="molecule type" value="Genomic_DNA"/>
</dbReference>
<reference evidence="3" key="1">
    <citation type="submission" date="2016-10" db="EMBL/GenBank/DDBJ databases">
        <authorList>
            <person name="Varghese N."/>
            <person name="Submissions S."/>
        </authorList>
    </citation>
    <scope>NUCLEOTIDE SEQUENCE [LARGE SCALE GENOMIC DNA]</scope>
    <source>
        <strain evidence="3">DSM 17875</strain>
    </source>
</reference>
<evidence type="ECO:0000313" key="2">
    <source>
        <dbReference type="EMBL" id="SDU34684.1"/>
    </source>
</evidence>
<feature type="chain" id="PRO_5009275985" description="Holliday junction resolvasome, helicase subunit" evidence="1">
    <location>
        <begin position="22"/>
        <end position="104"/>
    </location>
</feature>
<dbReference type="Pfam" id="PF09498">
    <property type="entry name" value="DUF2388"/>
    <property type="match status" value="1"/>
</dbReference>
<accession>A0A1H2HS97</accession>
<dbReference type="NCBIfam" id="TIGR02448">
    <property type="entry name" value="conserverd hypothetical protein"/>
    <property type="match status" value="1"/>
</dbReference>
<organism evidence="2 3">
    <name type="scientific">Pseudomonas pohangensis</name>
    <dbReference type="NCBI Taxonomy" id="364197"/>
    <lineage>
        <taxon>Bacteria</taxon>
        <taxon>Pseudomonadati</taxon>
        <taxon>Pseudomonadota</taxon>
        <taxon>Gammaproteobacteria</taxon>
        <taxon>Pseudomonadales</taxon>
        <taxon>Pseudomonadaceae</taxon>
        <taxon>Pseudomonas</taxon>
    </lineage>
</organism>
<evidence type="ECO:0000256" key="1">
    <source>
        <dbReference type="SAM" id="SignalP"/>
    </source>
</evidence>
<feature type="signal peptide" evidence="1">
    <location>
        <begin position="1"/>
        <end position="21"/>
    </location>
</feature>
<protein>
    <recommendedName>
        <fullName evidence="4">Holliday junction resolvasome, helicase subunit</fullName>
    </recommendedName>
</protein>
<name>A0A1H2HS97_9PSED</name>
<proteinExistence type="predicted"/>
<evidence type="ECO:0000313" key="3">
    <source>
        <dbReference type="Proteomes" id="UP000243232"/>
    </source>
</evidence>
<sequence length="104" mass="10842">MKLRLLAAATLLALSSAQAGATSFVVTTDWLSDATGSTSDATSSSTKDDDEKIVRAAKDDAASYVASQGQIRGAHLEAAVNLIRSKQPQLQASDMQLAEAILAY</sequence>
<dbReference type="AlphaFoldDB" id="A0A1H2HS97"/>
<gene>
    <name evidence="2" type="ORF">SAMN05216296_3224</name>
</gene>
<dbReference type="InterPro" id="IPR012661">
    <property type="entry name" value="CHP02448"/>
</dbReference>
<keyword evidence="1" id="KW-0732">Signal</keyword>
<keyword evidence="3" id="KW-1185">Reference proteome</keyword>
<dbReference type="STRING" id="364197.SAMN05216296_3224"/>